<dbReference type="GO" id="GO:0010494">
    <property type="term" value="C:cytoplasmic stress granule"/>
    <property type="evidence" value="ECO:0007669"/>
    <property type="project" value="TreeGrafter"/>
</dbReference>
<accession>A0A164VB82</accession>
<feature type="domain" description="Ataxin 2 SM" evidence="2">
    <location>
        <begin position="18"/>
        <end position="94"/>
    </location>
</feature>
<reference evidence="3" key="1">
    <citation type="journal article" date="2016" name="Nat. Genet.">
        <title>A high-quality carrot genome assembly provides new insights into carotenoid accumulation and asterid genome evolution.</title>
        <authorList>
            <person name="Iorizzo M."/>
            <person name="Ellison S."/>
            <person name="Senalik D."/>
            <person name="Zeng P."/>
            <person name="Satapoomin P."/>
            <person name="Huang J."/>
            <person name="Bowman M."/>
            <person name="Iovene M."/>
            <person name="Sanseverino W."/>
            <person name="Cavagnaro P."/>
            <person name="Yildiz M."/>
            <person name="Macko-Podgorni A."/>
            <person name="Moranska E."/>
            <person name="Grzebelus E."/>
            <person name="Grzebelus D."/>
            <person name="Ashrafi H."/>
            <person name="Zheng Z."/>
            <person name="Cheng S."/>
            <person name="Spooner D."/>
            <person name="Van Deynze A."/>
            <person name="Simon P."/>
        </authorList>
    </citation>
    <scope>NUCLEOTIDE SEQUENCE [LARGE SCALE GENOMIC DNA]</scope>
    <source>
        <tissue evidence="3">Leaf</tissue>
    </source>
</reference>
<dbReference type="PANTHER" id="PTHR12854">
    <property type="entry name" value="ATAXIN 2-RELATED"/>
    <property type="match status" value="1"/>
</dbReference>
<protein>
    <recommendedName>
        <fullName evidence="2">Ataxin 2 SM domain-containing protein</fullName>
    </recommendedName>
</protein>
<dbReference type="InterPro" id="IPR045117">
    <property type="entry name" value="ATXN2-like"/>
</dbReference>
<dbReference type="STRING" id="79200.A0A164VB82"/>
<dbReference type="GO" id="GO:0003729">
    <property type="term" value="F:mRNA binding"/>
    <property type="evidence" value="ECO:0007669"/>
    <property type="project" value="TreeGrafter"/>
</dbReference>
<dbReference type="Gramene" id="KZM90078">
    <property type="protein sequence ID" value="KZM90078"/>
    <property type="gene ID" value="DCAR_022557"/>
</dbReference>
<dbReference type="PANTHER" id="PTHR12854:SF12">
    <property type="entry name" value="POLYADENYLATE-BINDING PROTEIN INTERACTING PROTEIN"/>
    <property type="match status" value="1"/>
</dbReference>
<dbReference type="Pfam" id="PF14438">
    <property type="entry name" value="SM-ATX"/>
    <property type="match status" value="1"/>
</dbReference>
<proteinExistence type="predicted"/>
<organism evidence="3">
    <name type="scientific">Daucus carota subsp. sativus</name>
    <name type="common">Carrot</name>
    <dbReference type="NCBI Taxonomy" id="79200"/>
    <lineage>
        <taxon>Eukaryota</taxon>
        <taxon>Viridiplantae</taxon>
        <taxon>Streptophyta</taxon>
        <taxon>Embryophyta</taxon>
        <taxon>Tracheophyta</taxon>
        <taxon>Spermatophyta</taxon>
        <taxon>Magnoliopsida</taxon>
        <taxon>eudicotyledons</taxon>
        <taxon>Gunneridae</taxon>
        <taxon>Pentapetalae</taxon>
        <taxon>asterids</taxon>
        <taxon>campanulids</taxon>
        <taxon>Apiales</taxon>
        <taxon>Apiaceae</taxon>
        <taxon>Apioideae</taxon>
        <taxon>Scandiceae</taxon>
        <taxon>Daucinae</taxon>
        <taxon>Daucus</taxon>
        <taxon>Daucus sect. Daucus</taxon>
    </lineage>
</organism>
<feature type="compositionally biased region" description="Basic and acidic residues" evidence="1">
    <location>
        <begin position="197"/>
        <end position="215"/>
    </location>
</feature>
<evidence type="ECO:0000313" key="3">
    <source>
        <dbReference type="EMBL" id="KZM90078.1"/>
    </source>
</evidence>
<gene>
    <name evidence="3" type="ORF">DCAR_022557</name>
</gene>
<dbReference type="AlphaFoldDB" id="A0A164VB82"/>
<evidence type="ECO:0000259" key="2">
    <source>
        <dbReference type="Pfam" id="PF14438"/>
    </source>
</evidence>
<name>A0A164VB82_DAUCS</name>
<dbReference type="GO" id="GO:0034063">
    <property type="term" value="P:stress granule assembly"/>
    <property type="evidence" value="ECO:0007669"/>
    <property type="project" value="TreeGrafter"/>
</dbReference>
<sequence length="543" mass="57970">MVSRNRGGFSTEDERVSDMLVFTTMCIIGHYVDVFVKDGSVFSGTFYTSSLDQDYSIVLKKARMTKKGNRVANLGNKGVIETLVVKAQDLVQVGVLHSADGGTGNASRIDIGATSSVNATVSVEKAAQTTQNGKHGGKKKRINRSRSTARNGNGVVDCSPKGTDNLHIVADTESRKNIHPIMSKSAEDSGVASDTRIASRDESQQKQGDCEEKSEYRKEHNILEVQAISTVDAPDGTQSHVFNIPKKITSKVLTNNGHDSSVCLDVKIHGPEVAPISETIPSVVSTAISATIEATSETHLSTVKPANTVLQKISSLNKHAKEFKLNPGAKTFSPSSAQQRSVPSVVPAVTSVAYMTETSPVVSISAAQPEVGTSPFVPRSLPVKYVPYGGLVSSNGETEMQYSQPVVGHLGSRTQPVRYASHYHPVQAGTTYVHPTSQNLMVGRLGPLVYVHPVSQDVVQGAPAFSQVSNIPLFAQQVHLPKHQGNAAAQSLQWCPSTPYIAAGQQPFAVAPSHIPISQPHFPMIRPIHVPAGSNGFLGSKFS</sequence>
<dbReference type="OMA" id="QNVMVGR"/>
<feature type="region of interest" description="Disordered" evidence="1">
    <location>
        <begin position="126"/>
        <end position="215"/>
    </location>
</feature>
<feature type="compositionally biased region" description="Basic residues" evidence="1">
    <location>
        <begin position="135"/>
        <end position="144"/>
    </location>
</feature>
<dbReference type="InterPro" id="IPR025852">
    <property type="entry name" value="SM_dom_ATX"/>
</dbReference>
<dbReference type="EMBL" id="LNRQ01000006">
    <property type="protein sequence ID" value="KZM90078.1"/>
    <property type="molecule type" value="Genomic_DNA"/>
</dbReference>
<evidence type="ECO:0000256" key="1">
    <source>
        <dbReference type="SAM" id="MobiDB-lite"/>
    </source>
</evidence>
<comment type="caution">
    <text evidence="3">The sequence shown here is derived from an EMBL/GenBank/DDBJ whole genome shotgun (WGS) entry which is preliminary data.</text>
</comment>
<dbReference type="CDD" id="cd00600">
    <property type="entry name" value="Sm_like"/>
    <property type="match status" value="1"/>
</dbReference>